<dbReference type="SUPFAM" id="SSF52980">
    <property type="entry name" value="Restriction endonuclease-like"/>
    <property type="match status" value="1"/>
</dbReference>
<dbReference type="OrthoDB" id="3575852at2"/>
<dbReference type="Proteomes" id="UP000321685">
    <property type="component" value="Unassembled WGS sequence"/>
</dbReference>
<keyword evidence="3" id="KW-0378">Hydrolase</keyword>
<evidence type="ECO:0000256" key="1">
    <source>
        <dbReference type="SAM" id="MobiDB-lite"/>
    </source>
</evidence>
<dbReference type="InterPro" id="IPR011335">
    <property type="entry name" value="Restrct_endonuc-II-like"/>
</dbReference>
<comment type="caution">
    <text evidence="3">The sequence shown here is derived from an EMBL/GenBank/DDBJ whole genome shotgun (WGS) entry which is preliminary data.</text>
</comment>
<dbReference type="PANTHER" id="PTHR30015">
    <property type="entry name" value="MRR RESTRICTION SYSTEM PROTEIN"/>
    <property type="match status" value="1"/>
</dbReference>
<gene>
    <name evidence="3" type="ORF">PSU4_04650</name>
</gene>
<dbReference type="GO" id="GO:0003677">
    <property type="term" value="F:DNA binding"/>
    <property type="evidence" value="ECO:0007669"/>
    <property type="project" value="InterPro"/>
</dbReference>
<evidence type="ECO:0000313" key="3">
    <source>
        <dbReference type="EMBL" id="GEL21511.1"/>
    </source>
</evidence>
<protein>
    <submittedName>
        <fullName evidence="3">Restriction endonuclease</fullName>
    </submittedName>
</protein>
<dbReference type="GO" id="GO:0015666">
    <property type="term" value="F:restriction endodeoxyribonuclease activity"/>
    <property type="evidence" value="ECO:0007669"/>
    <property type="project" value="TreeGrafter"/>
</dbReference>
<proteinExistence type="predicted"/>
<evidence type="ECO:0000259" key="2">
    <source>
        <dbReference type="Pfam" id="PF04471"/>
    </source>
</evidence>
<sequence length="511" mass="56898">MPTNRQTDAWMRREAAAEERRASKAAAAEDRLTMAEEARRQKEQGHAEAAAMTAAVTARVATFEAVLAEVLALPELTPDRLAESTLAPDDGPMLEPAETPPSWQDFAPREPGLFGRRRYEREAAKARVDFEAACRGHRQRMAERRQEVAEAYRARREAARSAARAEVDTLLRRVEAEAGNAIARYGERVLDAVTPLTGFITGRRALYRAEPRELVIEVDLPDTDVVPEHVRWTYRVQRQEIEPTPRRPADSARIYADLVSRLVLAAMHVCLRATSSKTVDLITLNGHVPTVDSATGRAIRPCVVTITSSRSTFADLVLDSDRLKPAECLQYLGAELSRHPFQLEPVPPVIDFDRMAQYAVLAADAALTEADHREDLMDMDPFKFETLGKDLFTAMGYRTWRTQPSHDDGIDAVAVLPHAVTPIECVIQAKRVRAAVPPRDVQALMGAMAEHGSATHGVLVTTSWLSDRSRQRAQVQRIRVIDRDELGALIQEHLNRKVVISTRPPRRAGTS</sequence>
<dbReference type="GO" id="GO:0009307">
    <property type="term" value="P:DNA restriction-modification system"/>
    <property type="evidence" value="ECO:0007669"/>
    <property type="project" value="InterPro"/>
</dbReference>
<dbReference type="EMBL" id="BJVJ01000003">
    <property type="protein sequence ID" value="GEL21511.1"/>
    <property type="molecule type" value="Genomic_DNA"/>
</dbReference>
<evidence type="ECO:0000313" key="4">
    <source>
        <dbReference type="Proteomes" id="UP000321685"/>
    </source>
</evidence>
<dbReference type="Pfam" id="PF04471">
    <property type="entry name" value="Mrr_cat"/>
    <property type="match status" value="1"/>
</dbReference>
<reference evidence="3 4" key="1">
    <citation type="submission" date="2019-07" db="EMBL/GenBank/DDBJ databases">
        <title>Whole genome shotgun sequence of Pseudonocardia sulfidoxydans NBRC 16205.</title>
        <authorList>
            <person name="Hosoyama A."/>
            <person name="Uohara A."/>
            <person name="Ohji S."/>
            <person name="Ichikawa N."/>
        </authorList>
    </citation>
    <scope>NUCLEOTIDE SEQUENCE [LARGE SCALE GENOMIC DNA]</scope>
    <source>
        <strain evidence="3 4">NBRC 16205</strain>
    </source>
</reference>
<dbReference type="PANTHER" id="PTHR30015:SF7">
    <property type="entry name" value="TYPE IV METHYL-DIRECTED RESTRICTION ENZYME ECOKMRR"/>
    <property type="match status" value="1"/>
</dbReference>
<keyword evidence="3" id="KW-0255">Endonuclease</keyword>
<feature type="compositionally biased region" description="Basic and acidic residues" evidence="1">
    <location>
        <begin position="10"/>
        <end position="46"/>
    </location>
</feature>
<accession>A0A511D9Q6</accession>
<name>A0A511D9Q6_9PSEU</name>
<dbReference type="RefSeq" id="WP_147102254.1">
    <property type="nucleotide sequence ID" value="NZ_BJVJ01000003.1"/>
</dbReference>
<keyword evidence="3" id="KW-0540">Nuclease</keyword>
<dbReference type="InterPro" id="IPR007560">
    <property type="entry name" value="Restrct_endonuc_IV_Mrr"/>
</dbReference>
<dbReference type="Gene3D" id="3.40.1350.10">
    <property type="match status" value="1"/>
</dbReference>
<keyword evidence="4" id="KW-1185">Reference proteome</keyword>
<feature type="region of interest" description="Disordered" evidence="1">
    <location>
        <begin position="82"/>
        <end position="110"/>
    </location>
</feature>
<organism evidence="3 4">
    <name type="scientific">Pseudonocardia sulfidoxydans NBRC 16205</name>
    <dbReference type="NCBI Taxonomy" id="1223511"/>
    <lineage>
        <taxon>Bacteria</taxon>
        <taxon>Bacillati</taxon>
        <taxon>Actinomycetota</taxon>
        <taxon>Actinomycetes</taxon>
        <taxon>Pseudonocardiales</taxon>
        <taxon>Pseudonocardiaceae</taxon>
        <taxon>Pseudonocardia</taxon>
    </lineage>
</organism>
<dbReference type="AlphaFoldDB" id="A0A511D9Q6"/>
<feature type="region of interest" description="Disordered" evidence="1">
    <location>
        <begin position="1"/>
        <end position="46"/>
    </location>
</feature>
<feature type="domain" description="Restriction endonuclease type IV Mrr" evidence="2">
    <location>
        <begin position="377"/>
        <end position="489"/>
    </location>
</feature>
<dbReference type="InterPro" id="IPR011856">
    <property type="entry name" value="tRNA_endonuc-like_dom_sf"/>
</dbReference>
<dbReference type="InterPro" id="IPR052906">
    <property type="entry name" value="Type_IV_Methyl-Rstrct_Enzyme"/>
</dbReference>